<proteinExistence type="inferred from homology"/>
<dbReference type="STRING" id="630626.EBL_c21890"/>
<dbReference type="InterPro" id="IPR004929">
    <property type="entry name" value="I-spanin"/>
</dbReference>
<protein>
    <submittedName>
        <fullName evidence="1">Putative prophage endopeptidase</fullName>
    </submittedName>
</protein>
<evidence type="ECO:0000313" key="2">
    <source>
        <dbReference type="Proteomes" id="UP000001955"/>
    </source>
</evidence>
<dbReference type="OrthoDB" id="6877134at2"/>
<organism evidence="1 2">
    <name type="scientific">Shimwellia blattae (strain ATCC 29907 / DSM 4481 / JCM 1650 / NBRC 105725 / CDC 9005-74)</name>
    <name type="common">Escherichia blattae</name>
    <dbReference type="NCBI Taxonomy" id="630626"/>
    <lineage>
        <taxon>Bacteria</taxon>
        <taxon>Pseudomonadati</taxon>
        <taxon>Pseudomonadota</taxon>
        <taxon>Gammaproteobacteria</taxon>
        <taxon>Enterobacterales</taxon>
        <taxon>Enterobacteriaceae</taxon>
        <taxon>Shimwellia</taxon>
    </lineage>
</organism>
<dbReference type="AlphaFoldDB" id="I2B9S6"/>
<sequence length="155" mass="17038">MNIRYTVLIAAFLIAVAGGLIWSANHYRDKYLAEQKRADIAELGLKSATATITDMTTRQRDVAALDAKYSRELADAQSQIETLRGDVATGKRRLQLAATCTQKASTTGAASLDDGESPQLTADAELNYWRLRAGIETITKQVTGLQQYIREQCLN</sequence>
<evidence type="ECO:0000313" key="1">
    <source>
        <dbReference type="EMBL" id="AFJ47280.1"/>
    </source>
</evidence>
<dbReference type="HAMAP" id="MF_04137">
    <property type="entry name" value="I_SPANIN_LAMBDA"/>
    <property type="match status" value="1"/>
</dbReference>
<dbReference type="eggNOG" id="ENOG5031WF8">
    <property type="taxonomic scope" value="Bacteria"/>
</dbReference>
<dbReference type="PATRIC" id="fig|630626.3.peg.2118"/>
<dbReference type="KEGG" id="ebt:EBL_c21890"/>
<dbReference type="GO" id="GO:0044659">
    <property type="term" value="P:viral release from host cell by cytolysis"/>
    <property type="evidence" value="ECO:0007669"/>
    <property type="project" value="InterPro"/>
</dbReference>
<name>I2B9S6_SHIBC</name>
<reference evidence="1 2" key="1">
    <citation type="journal article" date="2012" name="J. Bacteriol.">
        <title>Complete genome sequence of the B12-producing Shimwellia blattae strain DSM 4481, isolated from a cockroach.</title>
        <authorList>
            <person name="Brzuszkiewicz E."/>
            <person name="Waschkowitz T."/>
            <person name="Wiezer A."/>
            <person name="Daniel R."/>
        </authorList>
    </citation>
    <scope>NUCLEOTIDE SEQUENCE [LARGE SCALE GENOMIC DNA]</scope>
    <source>
        <strain evidence="2">ATCC 29907 / DSM 4481 / JCM 1650 / NBRC 105725 / CDC 9005-74</strain>
    </source>
</reference>
<dbReference type="Pfam" id="PF03245">
    <property type="entry name" value="Phage_lysis"/>
    <property type="match status" value="1"/>
</dbReference>
<gene>
    <name evidence="1" type="ordered locus">EBL_c21890</name>
</gene>
<keyword evidence="2" id="KW-1185">Reference proteome</keyword>
<dbReference type="EMBL" id="CP001560">
    <property type="protein sequence ID" value="AFJ47280.1"/>
    <property type="molecule type" value="Genomic_DNA"/>
</dbReference>
<dbReference type="Proteomes" id="UP000001955">
    <property type="component" value="Chromosome"/>
</dbReference>
<dbReference type="RefSeq" id="WP_002440517.1">
    <property type="nucleotide sequence ID" value="NC_017910.1"/>
</dbReference>
<dbReference type="HOGENOM" id="CLU_117687_2_0_6"/>
<accession>I2B9S6</accession>
<accession>K6WFH7</accession>